<evidence type="ECO:0000256" key="2">
    <source>
        <dbReference type="ARBA" id="ARBA00022741"/>
    </source>
</evidence>
<dbReference type="InterPro" id="IPR036759">
    <property type="entry name" value="TPK_catalytic_sf"/>
</dbReference>
<dbReference type="Pfam" id="PF01973">
    <property type="entry name" value="MptE-like"/>
    <property type="match status" value="1"/>
</dbReference>
<evidence type="ECO:0000256" key="3">
    <source>
        <dbReference type="ARBA" id="ARBA00022777"/>
    </source>
</evidence>
<keyword evidence="7" id="KW-1185">Reference proteome</keyword>
<proteinExistence type="predicted"/>
<dbReference type="PANTHER" id="PTHR39648:SF1">
    <property type="entry name" value="6-HYDROXYMETHYL-7,8-DIHYDROPTERIN PYROPHOSPHOKINASE"/>
    <property type="match status" value="1"/>
</dbReference>
<dbReference type="InterPro" id="IPR027510">
    <property type="entry name" value="HMPDK_MptE"/>
</dbReference>
<dbReference type="Proteomes" id="UP001208689">
    <property type="component" value="Chromosome"/>
</dbReference>
<gene>
    <name evidence="6" type="ORF">NEF87_003578</name>
</gene>
<dbReference type="GO" id="GO:0003848">
    <property type="term" value="F:2-amino-4-hydroxy-6-hydroxymethyldihydropteridine diphosphokinase activity"/>
    <property type="evidence" value="ECO:0007669"/>
    <property type="project" value="UniProtKB-EC"/>
</dbReference>
<keyword evidence="3" id="KW-0418">Kinase</keyword>
<evidence type="ECO:0000313" key="7">
    <source>
        <dbReference type="Proteomes" id="UP001208689"/>
    </source>
</evidence>
<dbReference type="PANTHER" id="PTHR39648">
    <property type="entry name" value="6-HYDROXYMETHYL-7,8-DIHYDROPTERIN PYROPHOSPHOKINASE"/>
    <property type="match status" value="1"/>
</dbReference>
<accession>A0ABY6HUV8</accession>
<dbReference type="EC" id="2.7.6.3" evidence="6"/>
<keyword evidence="4" id="KW-0067">ATP-binding</keyword>
<dbReference type="InterPro" id="IPR002826">
    <property type="entry name" value="MptE-like"/>
</dbReference>
<evidence type="ECO:0000256" key="1">
    <source>
        <dbReference type="ARBA" id="ARBA00022679"/>
    </source>
</evidence>
<dbReference type="Gene3D" id="3.40.50.10240">
    <property type="entry name" value="Thiamin pyrophosphokinase, catalytic domain"/>
    <property type="match status" value="1"/>
</dbReference>
<keyword evidence="1 6" id="KW-0808">Transferase</keyword>
<feature type="domain" description="6-hydroxymethylpterin diphosphokinase MptE-like" evidence="5">
    <location>
        <begin position="42"/>
        <end position="204"/>
    </location>
</feature>
<dbReference type="SUPFAM" id="SSF63999">
    <property type="entry name" value="Thiamin pyrophosphokinase, catalytic domain"/>
    <property type="match status" value="1"/>
</dbReference>
<organism evidence="6 7">
    <name type="scientific">Candidatus Lokiarchaeum ossiferum</name>
    <dbReference type="NCBI Taxonomy" id="2951803"/>
    <lineage>
        <taxon>Archaea</taxon>
        <taxon>Promethearchaeati</taxon>
        <taxon>Promethearchaeota</taxon>
        <taxon>Promethearchaeia</taxon>
        <taxon>Promethearchaeales</taxon>
        <taxon>Promethearchaeaceae</taxon>
        <taxon>Candidatus Lokiarchaeum</taxon>
    </lineage>
</organism>
<reference evidence="6" key="1">
    <citation type="submission" date="2022-09" db="EMBL/GenBank/DDBJ databases">
        <title>Actin cytoskeleton and complex cell architecture in an #Asgard archaeon.</title>
        <authorList>
            <person name="Ponce Toledo R.I."/>
            <person name="Schleper C."/>
            <person name="Rodrigues Oliveira T."/>
            <person name="Wollweber F."/>
            <person name="Xu J."/>
            <person name="Rittmann S."/>
            <person name="Klingl A."/>
            <person name="Pilhofer M."/>
        </authorList>
    </citation>
    <scope>NUCLEOTIDE SEQUENCE</scope>
    <source>
        <strain evidence="6">B-35</strain>
    </source>
</reference>
<evidence type="ECO:0000259" key="5">
    <source>
        <dbReference type="Pfam" id="PF01973"/>
    </source>
</evidence>
<dbReference type="EMBL" id="CP104013">
    <property type="protein sequence ID" value="UYP47293.1"/>
    <property type="molecule type" value="Genomic_DNA"/>
</dbReference>
<sequence length="262" mass="30035">MDSNLLEYPNAAIWYQKIRDVFDFDQNNDIIARDLLYSLRKNIPVENVINSLQNRLKKKNLIFCGAGPSLQPILTIMVQILEKHRENFFIIAADGATRCLNELTLYPDLIVSDLDGITPDQLQNNLNSGCIASILGHGDNIPNIHRFKSILQTSPNLICTTQTTSRYPIINPGGFTDGDRGPFLLHHIIPSNYPFYMIGYDFEDKIGKYSKPNLSTDQPMTDFKRKKLKISQDLFDELQQNHSRNLIFINSPQQCERFNLMN</sequence>
<keyword evidence="2" id="KW-0547">Nucleotide-binding</keyword>
<evidence type="ECO:0000313" key="6">
    <source>
        <dbReference type="EMBL" id="UYP47293.1"/>
    </source>
</evidence>
<protein>
    <submittedName>
        <fullName evidence="6">6-hydroxymethyl-7,8-dihydropterin pyrophosphokinase</fullName>
        <ecNumber evidence="6">2.7.6.3</ecNumber>
    </submittedName>
</protein>
<evidence type="ECO:0000256" key="4">
    <source>
        <dbReference type="ARBA" id="ARBA00022840"/>
    </source>
</evidence>
<name>A0ABY6HUV8_9ARCH</name>